<proteinExistence type="predicted"/>
<dbReference type="InterPro" id="IPR005572">
    <property type="entry name" value="Anti-sigma_E_RseA_N"/>
</dbReference>
<gene>
    <name evidence="2" type="ORF">EUB48_17465</name>
</gene>
<dbReference type="AlphaFoldDB" id="A0A515DER0"/>
<dbReference type="EMBL" id="CP035503">
    <property type="protein sequence ID" value="QDL38877.1"/>
    <property type="molecule type" value="Genomic_DNA"/>
</dbReference>
<dbReference type="RefSeq" id="WP_142820315.1">
    <property type="nucleotide sequence ID" value="NZ_CP035503.1"/>
</dbReference>
<evidence type="ECO:0000313" key="3">
    <source>
        <dbReference type="Proteomes" id="UP000316798"/>
    </source>
</evidence>
<name>A0A515DER0_9BURK</name>
<accession>A0A515DER0</accession>
<evidence type="ECO:0000259" key="1">
    <source>
        <dbReference type="Pfam" id="PF03872"/>
    </source>
</evidence>
<sequence>MNDMVNEHEAISALADGQLRGEEFARAVESVSANAQALATWHAYHVVGDVLRSGELAACRQDVAFIARLKTRLQQEQIQVPSRNGMGAMAASAYFAGTGDQSGDKRRAANESSLRWKLVAGFASLAAVAAISWNGLAGSGQPARRPQLAQAVVPVQPQAAQPAVAVADSDSPVMIRDPRLDAFLAAHEQFGGTSALQMPAGFLRNATFEGQAR</sequence>
<reference evidence="2 3" key="1">
    <citation type="submission" date="2019-01" db="EMBL/GenBank/DDBJ databases">
        <title>Genomic insights into a novel species Rhodoferax sp.</title>
        <authorList>
            <person name="Jin L."/>
        </authorList>
    </citation>
    <scope>NUCLEOTIDE SEQUENCE [LARGE SCALE GENOMIC DNA]</scope>
    <source>
        <strain evidence="2 3">CHu59-6-5</strain>
    </source>
</reference>
<dbReference type="SUPFAM" id="SSF89069">
    <property type="entry name" value="N-terminal, cytoplasmic domain of anti-sigmaE factor RseA"/>
    <property type="match status" value="1"/>
</dbReference>
<organism evidence="2 3">
    <name type="scientific">Rhodoferax sediminis</name>
    <dbReference type="NCBI Taxonomy" id="2509614"/>
    <lineage>
        <taxon>Bacteria</taxon>
        <taxon>Pseudomonadati</taxon>
        <taxon>Pseudomonadota</taxon>
        <taxon>Betaproteobacteria</taxon>
        <taxon>Burkholderiales</taxon>
        <taxon>Comamonadaceae</taxon>
        <taxon>Rhodoferax</taxon>
    </lineage>
</organism>
<dbReference type="Gene3D" id="1.10.10.880">
    <property type="entry name" value="Anti sigma-E protein RseA, N-terminal domain"/>
    <property type="match status" value="1"/>
</dbReference>
<keyword evidence="3" id="KW-1185">Reference proteome</keyword>
<dbReference type="GO" id="GO:0016989">
    <property type="term" value="F:sigma factor antagonist activity"/>
    <property type="evidence" value="ECO:0007669"/>
    <property type="project" value="InterPro"/>
</dbReference>
<dbReference type="OrthoDB" id="8561243at2"/>
<dbReference type="CDD" id="cd16328">
    <property type="entry name" value="RseA_N"/>
    <property type="match status" value="1"/>
</dbReference>
<dbReference type="Proteomes" id="UP000316798">
    <property type="component" value="Chromosome"/>
</dbReference>
<dbReference type="Pfam" id="PF03872">
    <property type="entry name" value="RseA_N"/>
    <property type="match status" value="1"/>
</dbReference>
<evidence type="ECO:0000313" key="2">
    <source>
        <dbReference type="EMBL" id="QDL38877.1"/>
    </source>
</evidence>
<feature type="domain" description="Anti sigma-E protein RseA N-terminal" evidence="1">
    <location>
        <begin position="8"/>
        <end position="83"/>
    </location>
</feature>
<protein>
    <submittedName>
        <fullName evidence="2">Anti-anti-sigma factor</fullName>
    </submittedName>
</protein>
<dbReference type="InterPro" id="IPR036147">
    <property type="entry name" value="Anti-sigma_E_RseA_N_sf"/>
</dbReference>
<dbReference type="KEGG" id="rhf:EUB48_17465"/>